<keyword evidence="4 8" id="KW-0812">Transmembrane</keyword>
<sequence length="473" mass="53353">LATILLSQQPPEPSQQLPQLVQFVKWYWTNTEFVRSNSKFNNYSTRAICRKSDARYMIGMTEKYLEDAAYELGEAFTVMPKFTNLQTYCKPAAPTTRSTNNLNTKDQIFVKLASRALLAEFLASKLFLKGQNKSPDSLAQAGMDSPLSIDELLSAHQEWNLTYDQLYYPVPLRATISSLCLLLLCIGVFGNILVIVVVATARVRMLTPTNCYLVSLSLADLIALVVGVATMISELNVTRDRWVLCGIIGCKISVYLSYVGVNTSAFSITAFSVERFVAICYPITAQTACTVKRAKRIIAGIWIFGLLYNSPWFYLATLLPKPVADTNVTIERCGHKLDRSSRAYMSLYLGDLALFYFIPLVLLSVLYSAIARVLFRSSSTCQGSEPLRTSNATRALQSRIQASQHIQLLILWLPYRFMVVYNSFAPRTRRIASEWYVAISRSLIFVNSTINPIIYNAMSVKFRREFKRLLTCL</sequence>
<dbReference type="AlphaFoldDB" id="A0A1I8HVK9"/>
<dbReference type="Pfam" id="PF00001">
    <property type="entry name" value="7tm_1"/>
    <property type="match status" value="1"/>
</dbReference>
<dbReference type="WBParaSite" id="maker-uti_cns_0008190-snap-gene-0.5-mRNA-1">
    <property type="protein sequence ID" value="maker-uti_cns_0008190-snap-gene-0.5-mRNA-1"/>
    <property type="gene ID" value="maker-uti_cns_0008190-snap-gene-0.5"/>
</dbReference>
<evidence type="ECO:0000256" key="7">
    <source>
        <dbReference type="ARBA" id="ARBA00032251"/>
    </source>
</evidence>
<keyword evidence="8" id="KW-0675">Receptor</keyword>
<dbReference type="Proteomes" id="UP000095280">
    <property type="component" value="Unplaced"/>
</dbReference>
<evidence type="ECO:0000256" key="3">
    <source>
        <dbReference type="ARBA" id="ARBA00018873"/>
    </source>
</evidence>
<keyword evidence="6 9" id="KW-0472">Membrane</keyword>
<comment type="subcellular location">
    <subcellularLocation>
        <location evidence="2">Membrane</location>
    </subcellularLocation>
</comment>
<dbReference type="PROSITE" id="PS00237">
    <property type="entry name" value="G_PROTEIN_RECEP_F1_1"/>
    <property type="match status" value="1"/>
</dbReference>
<evidence type="ECO:0000256" key="4">
    <source>
        <dbReference type="ARBA" id="ARBA00022692"/>
    </source>
</evidence>
<feature type="transmembrane region" description="Helical" evidence="9">
    <location>
        <begin position="242"/>
        <end position="259"/>
    </location>
</feature>
<evidence type="ECO:0000256" key="8">
    <source>
        <dbReference type="RuleBase" id="RU000688"/>
    </source>
</evidence>
<keyword evidence="8" id="KW-0807">Transducer</keyword>
<evidence type="ECO:0000256" key="9">
    <source>
        <dbReference type="SAM" id="Phobius"/>
    </source>
</evidence>
<keyword evidence="5 9" id="KW-1133">Transmembrane helix</keyword>
<reference evidence="12" key="1">
    <citation type="submission" date="2016-11" db="UniProtKB">
        <authorList>
            <consortium name="WormBaseParasite"/>
        </authorList>
    </citation>
    <scope>IDENTIFICATION</scope>
</reference>
<dbReference type="SUPFAM" id="SSF81321">
    <property type="entry name" value="Family A G protein-coupled receptor-like"/>
    <property type="match status" value="1"/>
</dbReference>
<organism evidence="11 12">
    <name type="scientific">Macrostomum lignano</name>
    <dbReference type="NCBI Taxonomy" id="282301"/>
    <lineage>
        <taxon>Eukaryota</taxon>
        <taxon>Metazoa</taxon>
        <taxon>Spiralia</taxon>
        <taxon>Lophotrochozoa</taxon>
        <taxon>Platyhelminthes</taxon>
        <taxon>Rhabditophora</taxon>
        <taxon>Macrostomorpha</taxon>
        <taxon>Macrostomida</taxon>
        <taxon>Macrostomidae</taxon>
        <taxon>Macrostomum</taxon>
    </lineage>
</organism>
<dbReference type="PRINTS" id="PR01846">
    <property type="entry name" value="TRHRFAMILY"/>
</dbReference>
<keyword evidence="11" id="KW-1185">Reference proteome</keyword>
<dbReference type="PRINTS" id="PR00237">
    <property type="entry name" value="GPCRRHODOPSN"/>
</dbReference>
<dbReference type="Gene3D" id="1.20.1070.10">
    <property type="entry name" value="Rhodopsin 7-helix transmembrane proteins"/>
    <property type="match status" value="1"/>
</dbReference>
<evidence type="ECO:0000313" key="12">
    <source>
        <dbReference type="WBParaSite" id="maker-uti_cns_0008190-snap-gene-0.5-mRNA-1"/>
    </source>
</evidence>
<feature type="transmembrane region" description="Helical" evidence="9">
    <location>
        <begin position="297"/>
        <end position="315"/>
    </location>
</feature>
<feature type="transmembrane region" description="Helical" evidence="9">
    <location>
        <begin position="353"/>
        <end position="375"/>
    </location>
</feature>
<dbReference type="PANTHER" id="PTHR46061">
    <property type="entry name" value="THYROTROPIN-RELEASING HORMONE RECEPTOR"/>
    <property type="match status" value="1"/>
</dbReference>
<name>A0A1I8HVK9_9PLAT</name>
<evidence type="ECO:0000256" key="5">
    <source>
        <dbReference type="ARBA" id="ARBA00022989"/>
    </source>
</evidence>
<dbReference type="InterPro" id="IPR017452">
    <property type="entry name" value="GPCR_Rhodpsn_7TM"/>
</dbReference>
<evidence type="ECO:0000256" key="2">
    <source>
        <dbReference type="ARBA" id="ARBA00004370"/>
    </source>
</evidence>
<keyword evidence="8" id="KW-0297">G-protein coupled receptor</keyword>
<comment type="function">
    <text evidence="1">Receptor for thyrotropin-releasing hormone (TRH). Upon ligand binding, this G-protein-coupled receptor triggers activation of the phosphatidylinositol (IP3)-calcium-protein kinase C (PKC) pathway.</text>
</comment>
<feature type="transmembrane region" description="Helical" evidence="9">
    <location>
        <begin position="212"/>
        <end position="230"/>
    </location>
</feature>
<evidence type="ECO:0000256" key="1">
    <source>
        <dbReference type="ARBA" id="ARBA00004100"/>
    </source>
</evidence>
<evidence type="ECO:0000259" key="10">
    <source>
        <dbReference type="PROSITE" id="PS50262"/>
    </source>
</evidence>
<comment type="similarity">
    <text evidence="8">Belongs to the G-protein coupled receptor 1 family.</text>
</comment>
<dbReference type="PANTHER" id="PTHR46061:SF3">
    <property type="entry name" value="THYROTROPIN-RELEASING HORMONE RECEPTOR"/>
    <property type="match status" value="1"/>
</dbReference>
<dbReference type="GO" id="GO:0016020">
    <property type="term" value="C:membrane"/>
    <property type="evidence" value="ECO:0007669"/>
    <property type="project" value="UniProtKB-SubCell"/>
</dbReference>
<accession>A0A1I8HVK9</accession>
<feature type="domain" description="G-protein coupled receptors family 1 profile" evidence="10">
    <location>
        <begin position="190"/>
        <end position="455"/>
    </location>
</feature>
<dbReference type="InterPro" id="IPR002120">
    <property type="entry name" value="TRH_rcpt_1"/>
</dbReference>
<dbReference type="PROSITE" id="PS50262">
    <property type="entry name" value="G_PROTEIN_RECEP_F1_2"/>
    <property type="match status" value="1"/>
</dbReference>
<proteinExistence type="inferred from homology"/>
<feature type="transmembrane region" description="Helical" evidence="9">
    <location>
        <begin position="179"/>
        <end position="200"/>
    </location>
</feature>
<protein>
    <recommendedName>
        <fullName evidence="3">Thyrotropin-releasing hormone receptor</fullName>
    </recommendedName>
    <alternativeName>
        <fullName evidence="7">Thyroliberin receptor</fullName>
    </alternativeName>
</protein>
<dbReference type="GO" id="GO:0004997">
    <property type="term" value="F:thyrotropin-releasing hormone receptor activity"/>
    <property type="evidence" value="ECO:0007669"/>
    <property type="project" value="InterPro"/>
</dbReference>
<evidence type="ECO:0000256" key="6">
    <source>
        <dbReference type="ARBA" id="ARBA00023136"/>
    </source>
</evidence>
<evidence type="ECO:0000313" key="11">
    <source>
        <dbReference type="Proteomes" id="UP000095280"/>
    </source>
</evidence>
<dbReference type="InterPro" id="IPR000276">
    <property type="entry name" value="GPCR_Rhodpsn"/>
</dbReference>